<reference evidence="1 2" key="1">
    <citation type="submission" date="2017-02" db="EMBL/GenBank/DDBJ databases">
        <title>Legionella quilivanii strain from human: case report and whole genome sequencing analysis.</title>
        <authorList>
            <person name="Lalancette C."/>
            <person name="Leduc J.-M."/>
            <person name="Levesque S."/>
            <person name="Fournier E."/>
            <person name="Saoud J."/>
            <person name="Faucher S.P."/>
            <person name="Bernard K."/>
            <person name="Martineau C."/>
            <person name="Longtin J."/>
        </authorList>
    </citation>
    <scope>NUCLEOTIDE SEQUENCE [LARGE SCALE GENOMIC DNA]</scope>
    <source>
        <strain evidence="1 2">ID143958</strain>
    </source>
</reference>
<dbReference type="EMBL" id="MVJN01000003">
    <property type="protein sequence ID" value="RAP37555.1"/>
    <property type="molecule type" value="Genomic_DNA"/>
</dbReference>
<evidence type="ECO:0000313" key="1">
    <source>
        <dbReference type="EMBL" id="RAP37555.1"/>
    </source>
</evidence>
<comment type="caution">
    <text evidence="1">The sequence shown here is derived from an EMBL/GenBank/DDBJ whole genome shotgun (WGS) entry which is preliminary data.</text>
</comment>
<dbReference type="Proteomes" id="UP000249458">
    <property type="component" value="Unassembled WGS sequence"/>
</dbReference>
<accession>A0A364LLE8</accession>
<name>A0A364LLE8_9GAMM</name>
<gene>
    <name evidence="1" type="ORF">B1207_05115</name>
</gene>
<proteinExistence type="predicted"/>
<sequence>MAFFLNLGRGLEIVNYAEANSPGYPENDEIPRCARDDVELRRKKSRIFVISLTKMNGINTLNFYSKFQHLWPLIFLTPSQGSRKQNAPLTPGL</sequence>
<evidence type="ECO:0000313" key="2">
    <source>
        <dbReference type="Proteomes" id="UP000249458"/>
    </source>
</evidence>
<dbReference type="AlphaFoldDB" id="A0A364LLE8"/>
<organism evidence="1 2">
    <name type="scientific">Legionella quinlivanii</name>
    <dbReference type="NCBI Taxonomy" id="45073"/>
    <lineage>
        <taxon>Bacteria</taxon>
        <taxon>Pseudomonadati</taxon>
        <taxon>Pseudomonadota</taxon>
        <taxon>Gammaproteobacteria</taxon>
        <taxon>Legionellales</taxon>
        <taxon>Legionellaceae</taxon>
        <taxon>Legionella</taxon>
    </lineage>
</organism>
<protein>
    <submittedName>
        <fullName evidence="1">Uncharacterized protein</fullName>
    </submittedName>
</protein>